<evidence type="ECO:0000256" key="5">
    <source>
        <dbReference type="ARBA" id="ARBA00023002"/>
    </source>
</evidence>
<proteinExistence type="predicted"/>
<dbReference type="SMART" id="SM00702">
    <property type="entry name" value="P4Hc"/>
    <property type="match status" value="1"/>
</dbReference>
<evidence type="ECO:0000256" key="2">
    <source>
        <dbReference type="ARBA" id="ARBA00022723"/>
    </source>
</evidence>
<gene>
    <name evidence="8" type="ORF">ACFOKA_03800</name>
</gene>
<protein>
    <submittedName>
        <fullName evidence="8">2OG-Fe(II) oxygenase</fullName>
    </submittedName>
</protein>
<evidence type="ECO:0000256" key="1">
    <source>
        <dbReference type="ARBA" id="ARBA00001961"/>
    </source>
</evidence>
<dbReference type="InterPro" id="IPR036249">
    <property type="entry name" value="Thioredoxin-like_sf"/>
</dbReference>
<dbReference type="InterPro" id="IPR005123">
    <property type="entry name" value="Oxoglu/Fe-dep_dioxygenase_dom"/>
</dbReference>
<dbReference type="Gene3D" id="2.60.120.620">
    <property type="entry name" value="q2cbj1_9rhob like domain"/>
    <property type="match status" value="1"/>
</dbReference>
<reference evidence="9" key="1">
    <citation type="journal article" date="2019" name="Int. J. Syst. Evol. Microbiol.">
        <title>The Global Catalogue of Microorganisms (GCM) 10K type strain sequencing project: providing services to taxonomists for standard genome sequencing and annotation.</title>
        <authorList>
            <consortium name="The Broad Institute Genomics Platform"/>
            <consortium name="The Broad Institute Genome Sequencing Center for Infectious Disease"/>
            <person name="Wu L."/>
            <person name="Ma J."/>
        </authorList>
    </citation>
    <scope>NUCLEOTIDE SEQUENCE [LARGE SCALE GENOMIC DNA]</scope>
    <source>
        <strain evidence="9">KCTC 62164</strain>
    </source>
</reference>
<dbReference type="EMBL" id="JBHRSL010000002">
    <property type="protein sequence ID" value="MFC3051026.1"/>
    <property type="molecule type" value="Genomic_DNA"/>
</dbReference>
<evidence type="ECO:0000313" key="9">
    <source>
        <dbReference type="Proteomes" id="UP001595444"/>
    </source>
</evidence>
<dbReference type="Gene3D" id="3.40.30.10">
    <property type="entry name" value="Glutaredoxin"/>
    <property type="match status" value="1"/>
</dbReference>
<evidence type="ECO:0000259" key="7">
    <source>
        <dbReference type="PROSITE" id="PS51471"/>
    </source>
</evidence>
<dbReference type="PROSITE" id="PS51471">
    <property type="entry name" value="FE2OG_OXY"/>
    <property type="match status" value="1"/>
</dbReference>
<keyword evidence="9" id="KW-1185">Reference proteome</keyword>
<keyword evidence="5" id="KW-0560">Oxidoreductase</keyword>
<name>A0ABV7D2I2_9PROT</name>
<evidence type="ECO:0000256" key="6">
    <source>
        <dbReference type="ARBA" id="ARBA00023004"/>
    </source>
</evidence>
<dbReference type="SUPFAM" id="SSF52833">
    <property type="entry name" value="Thioredoxin-like"/>
    <property type="match status" value="1"/>
</dbReference>
<keyword evidence="3" id="KW-0847">Vitamin C</keyword>
<sequence>MGDKDFPSITDSATCLPWATSAPYFTAPTTFNKTFDFSSLGGRFIILVFLGSSQTTEFSMFKNSIKKIRSKFSGVDPVLFGVTSDPADLNNPEVLGCFPNDRLFLDCDWEVAAKYRVYSRNIAGDHEFCPFWYIIDPMLRVYTWGTLHNVDRLIKSIEVLPSSQNHTGVQGETWAPVLLVPRVLPRDFCQKLIKYYKDGEPGPSGFMQSIGGRTVGKLDPSFKRRKDITITDQALKNALRNMIDARLVPEIKKSFQFKTTRIERSIVACYDDDDKGFFRAHRDNTTSGTMHRRFAVTINLNSEEYDGGELRFPEFGRRLYKAPTGGAIVFSCSLLHEATPVTRGVRYATLPFLYGDEDAAIKEKNSALIDGISKKPNI</sequence>
<dbReference type="Pfam" id="PF13640">
    <property type="entry name" value="2OG-FeII_Oxy_3"/>
    <property type="match status" value="1"/>
</dbReference>
<keyword evidence="6" id="KW-0408">Iron</keyword>
<evidence type="ECO:0000313" key="8">
    <source>
        <dbReference type="EMBL" id="MFC3051026.1"/>
    </source>
</evidence>
<comment type="cofactor">
    <cofactor evidence="1">
        <name>L-ascorbate</name>
        <dbReference type="ChEBI" id="CHEBI:38290"/>
    </cofactor>
</comment>
<organism evidence="8 9">
    <name type="scientific">Kordiimonas pumila</name>
    <dbReference type="NCBI Taxonomy" id="2161677"/>
    <lineage>
        <taxon>Bacteria</taxon>
        <taxon>Pseudomonadati</taxon>
        <taxon>Pseudomonadota</taxon>
        <taxon>Alphaproteobacteria</taxon>
        <taxon>Kordiimonadales</taxon>
        <taxon>Kordiimonadaceae</taxon>
        <taxon>Kordiimonas</taxon>
    </lineage>
</organism>
<evidence type="ECO:0000256" key="3">
    <source>
        <dbReference type="ARBA" id="ARBA00022896"/>
    </source>
</evidence>
<dbReference type="InterPro" id="IPR044862">
    <property type="entry name" value="Pro_4_hyd_alph_FE2OG_OXY"/>
</dbReference>
<comment type="caution">
    <text evidence="8">The sequence shown here is derived from an EMBL/GenBank/DDBJ whole genome shotgun (WGS) entry which is preliminary data.</text>
</comment>
<feature type="domain" description="Fe2OG dioxygenase" evidence="7">
    <location>
        <begin position="261"/>
        <end position="356"/>
    </location>
</feature>
<accession>A0ABV7D2I2</accession>
<dbReference type="InterPro" id="IPR006620">
    <property type="entry name" value="Pro_4_hyd_alph"/>
</dbReference>
<dbReference type="Proteomes" id="UP001595444">
    <property type="component" value="Unassembled WGS sequence"/>
</dbReference>
<keyword evidence="4" id="KW-0223">Dioxygenase</keyword>
<evidence type="ECO:0000256" key="4">
    <source>
        <dbReference type="ARBA" id="ARBA00022964"/>
    </source>
</evidence>
<keyword evidence="2" id="KW-0479">Metal-binding</keyword>
<dbReference type="RefSeq" id="WP_194212160.1">
    <property type="nucleotide sequence ID" value="NZ_CP061205.1"/>
</dbReference>